<dbReference type="GO" id="GO:0005886">
    <property type="term" value="C:plasma membrane"/>
    <property type="evidence" value="ECO:0007669"/>
    <property type="project" value="TreeGrafter"/>
</dbReference>
<dbReference type="eggNOG" id="COG0841">
    <property type="taxonomic scope" value="Bacteria"/>
</dbReference>
<dbReference type="OrthoDB" id="9806532at2"/>
<dbReference type="EMBL" id="CP000250">
    <property type="protein sequence ID" value="ABD08987.1"/>
    <property type="molecule type" value="Genomic_DNA"/>
</dbReference>
<keyword evidence="1" id="KW-1133">Transmembrane helix</keyword>
<dbReference type="Gene3D" id="1.20.1640.10">
    <property type="entry name" value="Multidrug efflux transporter AcrB transmembrane domain"/>
    <property type="match status" value="2"/>
</dbReference>
<reference evidence="2 3" key="1">
    <citation type="submission" date="2006-01" db="EMBL/GenBank/DDBJ databases">
        <title>Complete sequence of Rhodopseudomonas palustris HaA2.</title>
        <authorList>
            <consortium name="US DOE Joint Genome Institute"/>
            <person name="Copeland A."/>
            <person name="Lucas S."/>
            <person name="Lapidus A."/>
            <person name="Barry K."/>
            <person name="Detter J.C."/>
            <person name="Glavina T."/>
            <person name="Hammon N."/>
            <person name="Israni S."/>
            <person name="Pitluck S."/>
            <person name="Chain P."/>
            <person name="Malfatti S."/>
            <person name="Shin M."/>
            <person name="Vergez L."/>
            <person name="Schmutz J."/>
            <person name="Larimer F."/>
            <person name="Land M."/>
            <person name="Hauser L."/>
            <person name="Pelletier D.A."/>
            <person name="Kyrpides N."/>
            <person name="Anderson I."/>
            <person name="Oda Y."/>
            <person name="Harwood C.S."/>
            <person name="Richardson P."/>
        </authorList>
    </citation>
    <scope>NUCLEOTIDE SEQUENCE [LARGE SCALE GENOMIC DNA]</scope>
    <source>
        <strain evidence="2 3">HaA2</strain>
    </source>
</reference>
<keyword evidence="3" id="KW-1185">Reference proteome</keyword>
<feature type="transmembrane region" description="Helical" evidence="1">
    <location>
        <begin position="455"/>
        <end position="480"/>
    </location>
</feature>
<feature type="transmembrane region" description="Helical" evidence="1">
    <location>
        <begin position="1007"/>
        <end position="1028"/>
    </location>
</feature>
<feature type="transmembrane region" description="Helical" evidence="1">
    <location>
        <begin position="963"/>
        <end position="987"/>
    </location>
</feature>
<dbReference type="PANTHER" id="PTHR32063">
    <property type="match status" value="1"/>
</dbReference>
<feature type="transmembrane region" description="Helical" evidence="1">
    <location>
        <begin position="352"/>
        <end position="371"/>
    </location>
</feature>
<dbReference type="Proteomes" id="UP000008809">
    <property type="component" value="Chromosome"/>
</dbReference>
<dbReference type="InterPro" id="IPR001036">
    <property type="entry name" value="Acrflvin-R"/>
</dbReference>
<protein>
    <submittedName>
        <fullName evidence="2">Acriflavin resistance protein</fullName>
    </submittedName>
</protein>
<dbReference type="Gene3D" id="3.30.70.1440">
    <property type="entry name" value="Multidrug efflux transporter AcrB pore domain"/>
    <property type="match status" value="1"/>
</dbReference>
<feature type="transmembrane region" description="Helical" evidence="1">
    <location>
        <begin position="546"/>
        <end position="564"/>
    </location>
</feature>
<sequence>MNLGISGRLTKATILSPLTPLFLLASLVVGLFALVAIPREEEPQISVPMVDIRINADGLHGPDAVELVTKPLEAIVKGIDGVEHVYSQTEDDRVIVTARFLVGTKAEDAILRVHEKIRANLDRIPVGIAEPLIVGRGINDVAITVLTLSPKPEAASRWTDKDLYELADKLRSELMKVDNVGLTYISGGGAQQIRVEPDPEKLSLYGVTLQQLVAKVKDANRSFLAGSARDGGGMRSVSAGQTLMGIPDIGLLLIATRDNRPVYVKDVASVIVGPNAAEHRVWNDARSGDGNWDRVPAVSVALAKRAGANAVVASHDIKTRLAALEGTLIPSDVAVTVTRDYGETANEKANELLLHLGIATISIVVLIAIAIGWREAVVTAVVIPTTILLTLFAANLMGYTINRVSLFALIFSIGILVDDAIVVVENIARHWGMKDGRPRLQATIEAVAEVGNPTVIATLTVVAALLPMLFVSGLMGPYMAPIPANASAAMLFSFFVAMVVAPWLMLKLAPRAGAAVAAHDAHDEGRLGRLYRRIASPIVASKRASWIFLLGVGVATLASMVLFYTKSVTVKLLPFDNKSEIAVVLDLPEGATVEDTERTLFAAADIARGLPEITSVQSYAGTPAPYNFNGLVRQYYLRERPELGELQVNLAARGDRSRPSHAIALDLRERLKALSVPAGTSLKVVEVPPGPPVMATLLAEIYGPDAATRRAVTAEVKKIFKDVPFIVDIDDSIGQPRPRLRLSIDQDRLEFFGVEQKDVYDTIATLFGGTSIGYSHRGEDRNPIAINVALPKRDLVWNEALASTPVPANTLPGAKTVVELGQLVKATREVGSPLIFRRDGRFADMVMAELAGKFEAPLYGILEVDKRIEAHDWGKLPKPAISLHGQPSDESRPTLLWDGEWEITWVTFRDMGAAFGAAIVGIYVLVVAQFKSFKLPLVILTPIPLTLIGILIGHWLLGAPFTATSMIGFIALAGIIVRNSILLVDFIRHSGGAGKTLREVVLQAGAVRFKPILLTALAAMIGAATILLDPIFQGLAISLLFGLASSTLLTVLVIPAIYIVLRDKSPTPPAGPVAKG</sequence>
<feature type="transmembrane region" description="Helical" evidence="1">
    <location>
        <begin position="937"/>
        <end position="957"/>
    </location>
</feature>
<feature type="transmembrane region" description="Helical" evidence="1">
    <location>
        <begin position="12"/>
        <end position="37"/>
    </location>
</feature>
<dbReference type="PANTHER" id="PTHR32063:SF16">
    <property type="entry name" value="CATION EFFLUX SYSTEM (ACRB_ACRD_ACRF FAMILY)"/>
    <property type="match status" value="1"/>
</dbReference>
<gene>
    <name evidence="2" type="ordered locus">RPB_4300</name>
</gene>
<dbReference type="AlphaFoldDB" id="Q2IS23"/>
<proteinExistence type="predicted"/>
<dbReference type="Gene3D" id="3.30.70.1320">
    <property type="entry name" value="Multidrug efflux transporter AcrB pore domain like"/>
    <property type="match status" value="1"/>
</dbReference>
<name>Q2IS23_RHOP2</name>
<dbReference type="GO" id="GO:0042910">
    <property type="term" value="F:xenobiotic transmembrane transporter activity"/>
    <property type="evidence" value="ECO:0007669"/>
    <property type="project" value="TreeGrafter"/>
</dbReference>
<dbReference type="STRING" id="316058.RPB_4300"/>
<keyword evidence="1" id="KW-0812">Transmembrane</keyword>
<dbReference type="Pfam" id="PF00873">
    <property type="entry name" value="ACR_tran"/>
    <property type="match status" value="1"/>
</dbReference>
<dbReference type="RefSeq" id="WP_011443171.1">
    <property type="nucleotide sequence ID" value="NC_007778.1"/>
</dbReference>
<keyword evidence="1" id="KW-0472">Membrane</keyword>
<feature type="transmembrane region" description="Helical" evidence="1">
    <location>
        <begin position="911"/>
        <end position="930"/>
    </location>
</feature>
<dbReference type="InterPro" id="IPR027463">
    <property type="entry name" value="AcrB_DN_DC_subdom"/>
</dbReference>
<dbReference type="KEGG" id="rpb:RPB_4300"/>
<dbReference type="PRINTS" id="PR00702">
    <property type="entry name" value="ACRIFLAVINRP"/>
</dbReference>
<dbReference type="SUPFAM" id="SSF82866">
    <property type="entry name" value="Multidrug efflux transporter AcrB transmembrane domain"/>
    <property type="match status" value="2"/>
</dbReference>
<feature type="transmembrane region" description="Helical" evidence="1">
    <location>
        <begin position="1034"/>
        <end position="1061"/>
    </location>
</feature>
<dbReference type="Gene3D" id="3.30.2090.10">
    <property type="entry name" value="Multidrug efflux transporter AcrB TolC docking domain, DN and DC subdomains"/>
    <property type="match status" value="2"/>
</dbReference>
<feature type="transmembrane region" description="Helical" evidence="1">
    <location>
        <begin position="486"/>
        <end position="506"/>
    </location>
</feature>
<evidence type="ECO:0000313" key="3">
    <source>
        <dbReference type="Proteomes" id="UP000008809"/>
    </source>
</evidence>
<evidence type="ECO:0000256" key="1">
    <source>
        <dbReference type="SAM" id="Phobius"/>
    </source>
</evidence>
<dbReference type="Gene3D" id="3.30.70.1430">
    <property type="entry name" value="Multidrug efflux transporter AcrB pore domain"/>
    <property type="match status" value="2"/>
</dbReference>
<feature type="transmembrane region" description="Helical" evidence="1">
    <location>
        <begin position="404"/>
        <end position="424"/>
    </location>
</feature>
<dbReference type="SUPFAM" id="SSF82693">
    <property type="entry name" value="Multidrug efflux transporter AcrB pore domain, PN1, PN2, PC1 and PC2 subdomains"/>
    <property type="match status" value="3"/>
</dbReference>
<organism evidence="2 3">
    <name type="scientific">Rhodopseudomonas palustris (strain HaA2)</name>
    <dbReference type="NCBI Taxonomy" id="316058"/>
    <lineage>
        <taxon>Bacteria</taxon>
        <taxon>Pseudomonadati</taxon>
        <taxon>Pseudomonadota</taxon>
        <taxon>Alphaproteobacteria</taxon>
        <taxon>Hyphomicrobiales</taxon>
        <taxon>Nitrobacteraceae</taxon>
        <taxon>Rhodopseudomonas</taxon>
    </lineage>
</organism>
<dbReference type="SUPFAM" id="SSF82714">
    <property type="entry name" value="Multidrug efflux transporter AcrB TolC docking domain, DN and DC subdomains"/>
    <property type="match status" value="2"/>
</dbReference>
<accession>Q2IS23</accession>
<feature type="transmembrane region" description="Helical" evidence="1">
    <location>
        <begin position="378"/>
        <end position="398"/>
    </location>
</feature>
<dbReference type="HOGENOM" id="CLU_002755_1_2_5"/>
<evidence type="ECO:0000313" key="2">
    <source>
        <dbReference type="EMBL" id="ABD08987.1"/>
    </source>
</evidence>